<dbReference type="GO" id="GO:0009986">
    <property type="term" value="C:cell surface"/>
    <property type="evidence" value="ECO:0007669"/>
    <property type="project" value="TreeGrafter"/>
</dbReference>
<name>A0A660L1B3_9ACTN</name>
<dbReference type="EMBL" id="RBIL01000002">
    <property type="protein sequence ID" value="RKQ87218.1"/>
    <property type="molecule type" value="Genomic_DNA"/>
</dbReference>
<sequence length="458" mass="50638">MARNFQGLRVVGNAIVDEAGARVVLRGVGLGGWMNMENFITGYPANESAMRDAVGAVLGEARADAFFERLLDRFFTAEDAELLAGLGVNCVRLPINQRHFESDAEPFKWLSRGFERLAAAVDVLGAHGIYSVIDLHAVPGSQNQHWHSDNATHIAAFWKHPHFMDRATALWVELAGRFAGNRWVAGYNLLNEPADPSGLLVGPWHARTVAAVREVDPDHIVFLDGNTYSTDFSSFGEPVENAVYACHDYARDGMAFGGPYDGDASRLEATFLKRTRYQRETGTPIWVGEFGPVYTGVPESDEPRYALLEDQLELYASRGAGWSLWTYKDVGLQGLVHTPPSSLYMRLFGEFLGKKARLGVDSWGSTDREQAEVMEPLHALIAREFPSWEPYPWDARSTTDDLVRHLLFAQAMVGEYAAYFAGLDDAALDALADSFSLASCVRRERLCEIVASAAFAMS</sequence>
<dbReference type="OrthoDB" id="4771662at2"/>
<dbReference type="GO" id="GO:0009251">
    <property type="term" value="P:glucan catabolic process"/>
    <property type="evidence" value="ECO:0007669"/>
    <property type="project" value="TreeGrafter"/>
</dbReference>
<dbReference type="InterPro" id="IPR001547">
    <property type="entry name" value="Glyco_hydro_5"/>
</dbReference>
<reference evidence="5 6" key="1">
    <citation type="submission" date="2018-10" db="EMBL/GenBank/DDBJ databases">
        <title>Genomic Encyclopedia of Archaeal and Bacterial Type Strains, Phase II (KMG-II): from individual species to whole genera.</title>
        <authorList>
            <person name="Goeker M."/>
        </authorList>
    </citation>
    <scope>NUCLEOTIDE SEQUENCE [LARGE SCALE GENOMIC DNA]</scope>
    <source>
        <strain evidence="5 6">DSM 14954</strain>
    </source>
</reference>
<dbReference type="GO" id="GO:0005576">
    <property type="term" value="C:extracellular region"/>
    <property type="evidence" value="ECO:0007669"/>
    <property type="project" value="TreeGrafter"/>
</dbReference>
<dbReference type="Pfam" id="PF00150">
    <property type="entry name" value="Cellulase"/>
    <property type="match status" value="1"/>
</dbReference>
<feature type="domain" description="Glycoside hydrolase family 5" evidence="4">
    <location>
        <begin position="78"/>
        <end position="329"/>
    </location>
</feature>
<dbReference type="PANTHER" id="PTHR31297:SF13">
    <property type="entry name" value="PUTATIVE-RELATED"/>
    <property type="match status" value="1"/>
</dbReference>
<dbReference type="SUPFAM" id="SSF51445">
    <property type="entry name" value="(Trans)glycosidases"/>
    <property type="match status" value="1"/>
</dbReference>
<dbReference type="Gene3D" id="3.20.20.80">
    <property type="entry name" value="Glycosidases"/>
    <property type="match status" value="1"/>
</dbReference>
<dbReference type="InterPro" id="IPR050386">
    <property type="entry name" value="Glycosyl_hydrolase_5"/>
</dbReference>
<dbReference type="RefSeq" id="WP_121255581.1">
    <property type="nucleotide sequence ID" value="NZ_RBIL01000002.1"/>
</dbReference>
<proteinExistence type="inferred from homology"/>
<accession>A0A660L1B3</accession>
<dbReference type="InterPro" id="IPR017853">
    <property type="entry name" value="GH"/>
</dbReference>
<organism evidence="5 6">
    <name type="scientific">Solirubrobacter pauli</name>
    <dbReference type="NCBI Taxonomy" id="166793"/>
    <lineage>
        <taxon>Bacteria</taxon>
        <taxon>Bacillati</taxon>
        <taxon>Actinomycetota</taxon>
        <taxon>Thermoleophilia</taxon>
        <taxon>Solirubrobacterales</taxon>
        <taxon>Solirubrobacteraceae</taxon>
        <taxon>Solirubrobacter</taxon>
    </lineage>
</organism>
<keyword evidence="2 3" id="KW-0326">Glycosidase</keyword>
<evidence type="ECO:0000313" key="5">
    <source>
        <dbReference type="EMBL" id="RKQ87218.1"/>
    </source>
</evidence>
<keyword evidence="6" id="KW-1185">Reference proteome</keyword>
<comment type="similarity">
    <text evidence="3">Belongs to the glycosyl hydrolase 5 (cellulase A) family.</text>
</comment>
<protein>
    <submittedName>
        <fullName evidence="5">Aryl-phospho-beta-D-glucosidase BglC (GH1 family)</fullName>
    </submittedName>
</protein>
<gene>
    <name evidence="5" type="ORF">C8N24_5238</name>
</gene>
<dbReference type="PANTHER" id="PTHR31297">
    <property type="entry name" value="GLUCAN ENDO-1,6-BETA-GLUCOSIDASE B"/>
    <property type="match status" value="1"/>
</dbReference>
<evidence type="ECO:0000256" key="2">
    <source>
        <dbReference type="ARBA" id="ARBA00023295"/>
    </source>
</evidence>
<dbReference type="GO" id="GO:0008422">
    <property type="term" value="F:beta-glucosidase activity"/>
    <property type="evidence" value="ECO:0007669"/>
    <property type="project" value="TreeGrafter"/>
</dbReference>
<evidence type="ECO:0000256" key="1">
    <source>
        <dbReference type="ARBA" id="ARBA00022801"/>
    </source>
</evidence>
<evidence type="ECO:0000313" key="6">
    <source>
        <dbReference type="Proteomes" id="UP000278962"/>
    </source>
</evidence>
<dbReference type="AlphaFoldDB" id="A0A660L1B3"/>
<comment type="caution">
    <text evidence="5">The sequence shown here is derived from an EMBL/GenBank/DDBJ whole genome shotgun (WGS) entry which is preliminary data.</text>
</comment>
<evidence type="ECO:0000256" key="3">
    <source>
        <dbReference type="RuleBase" id="RU361153"/>
    </source>
</evidence>
<evidence type="ECO:0000259" key="4">
    <source>
        <dbReference type="Pfam" id="PF00150"/>
    </source>
</evidence>
<keyword evidence="1 3" id="KW-0378">Hydrolase</keyword>
<dbReference type="Proteomes" id="UP000278962">
    <property type="component" value="Unassembled WGS sequence"/>
</dbReference>